<evidence type="ECO:0000313" key="2">
    <source>
        <dbReference type="EMBL" id="MBP0437500.1"/>
    </source>
</evidence>
<feature type="transmembrane region" description="Helical" evidence="1">
    <location>
        <begin position="361"/>
        <end position="378"/>
    </location>
</feature>
<feature type="transmembrane region" description="Helical" evidence="1">
    <location>
        <begin position="275"/>
        <end position="293"/>
    </location>
</feature>
<feature type="transmembrane region" description="Helical" evidence="1">
    <location>
        <begin position="118"/>
        <end position="141"/>
    </location>
</feature>
<comment type="caution">
    <text evidence="2">The sequence shown here is derived from an EMBL/GenBank/DDBJ whole genome shotgun (WGS) entry which is preliminary data.</text>
</comment>
<evidence type="ECO:0000256" key="1">
    <source>
        <dbReference type="SAM" id="Phobius"/>
    </source>
</evidence>
<feature type="transmembrane region" description="Helical" evidence="1">
    <location>
        <begin position="214"/>
        <end position="236"/>
    </location>
</feature>
<gene>
    <name evidence="2" type="ORF">J5Y06_02385</name>
</gene>
<reference evidence="2" key="1">
    <citation type="submission" date="2021-03" db="EMBL/GenBank/DDBJ databases">
        <title>Genome sequencing and assembly of Tianweitania sediminis.</title>
        <authorList>
            <person name="Chhetri G."/>
        </authorList>
    </citation>
    <scope>NUCLEOTIDE SEQUENCE</scope>
    <source>
        <strain evidence="2">Z8</strain>
    </source>
</reference>
<name>A0A8J7QZX3_9HYPH</name>
<feature type="transmembrane region" description="Helical" evidence="1">
    <location>
        <begin position="92"/>
        <end position="111"/>
    </location>
</feature>
<keyword evidence="3" id="KW-1185">Reference proteome</keyword>
<feature type="transmembrane region" description="Helical" evidence="1">
    <location>
        <begin position="384"/>
        <end position="403"/>
    </location>
</feature>
<protein>
    <submittedName>
        <fullName evidence="2">GtrA family protein</fullName>
    </submittedName>
</protein>
<keyword evidence="1" id="KW-0812">Transmembrane</keyword>
<dbReference type="Proteomes" id="UP000666240">
    <property type="component" value="Unassembled WGS sequence"/>
</dbReference>
<feature type="transmembrane region" description="Helical" evidence="1">
    <location>
        <begin position="67"/>
        <end position="86"/>
    </location>
</feature>
<evidence type="ECO:0000313" key="3">
    <source>
        <dbReference type="Proteomes" id="UP000666240"/>
    </source>
</evidence>
<keyword evidence="1" id="KW-0472">Membrane</keyword>
<dbReference type="RefSeq" id="WP_209333502.1">
    <property type="nucleotide sequence ID" value="NZ_JAGIYY010000001.1"/>
</dbReference>
<sequence length="583" mass="61012">MATLVLFPTYAATGFATLSDGRGDNDSMMRLVEVRDLLGGQGWFDLQQYRLGFEGGIPMHWSRLVDAPIAGLILLAGAFGATAAGAETFAAIVWPLLLFFLALLALLHAAARIAGSGAILPAAVIASVTLYYIGIFAPGAIDHHNVQLALTLGMIAGLLSGDNRFWLAAGAGACAALMLAVGMETAPYVAVGGLCASLLYLLRGETERLTATGFGLGFGCAATLAFLFTVPFSSWLRPACDAFSAVQFTLAAVGGFGLAGVASSRNAGSSLARRVIALAVLGAGVSALLVLVFPGCLSNPYAMVDPWLRENWLDEISEAQSFLDVARDNPAKLLLYYGYGLMALGVLLFRWKQETPRRADLIVIAMLAAALVISIWQIRGSLFLLPFSAIPLAGWVARARLAARLQPTARTTGQMAGAWILSFVVTWILISAGVNSALAALSGSEAPPMAPQTAHACYRPSDYSVLAKETPATVLSFTNLGSAILRNTPHRALAGPYHRNSDGNLFALQTLLAAPDDARAAIAGSGATILAWCAGNSEAGHLAALAPESIAAMLNQNEAPEWLTPMPVPLGSDLVLYRITPAS</sequence>
<feature type="transmembrane region" description="Helical" evidence="1">
    <location>
        <begin position="185"/>
        <end position="202"/>
    </location>
</feature>
<feature type="transmembrane region" description="Helical" evidence="1">
    <location>
        <begin position="242"/>
        <end position="263"/>
    </location>
</feature>
<organism evidence="2 3">
    <name type="scientific">Tianweitania sediminis</name>
    <dbReference type="NCBI Taxonomy" id="1502156"/>
    <lineage>
        <taxon>Bacteria</taxon>
        <taxon>Pseudomonadati</taxon>
        <taxon>Pseudomonadota</taxon>
        <taxon>Alphaproteobacteria</taxon>
        <taxon>Hyphomicrobiales</taxon>
        <taxon>Phyllobacteriaceae</taxon>
        <taxon>Tianweitania</taxon>
    </lineage>
</organism>
<dbReference type="EMBL" id="JAGIYY010000001">
    <property type="protein sequence ID" value="MBP0437500.1"/>
    <property type="molecule type" value="Genomic_DNA"/>
</dbReference>
<accession>A0A8J7QZX3</accession>
<feature type="transmembrane region" description="Helical" evidence="1">
    <location>
        <begin position="333"/>
        <end position="349"/>
    </location>
</feature>
<proteinExistence type="predicted"/>
<feature type="transmembrane region" description="Helical" evidence="1">
    <location>
        <begin position="415"/>
        <end position="441"/>
    </location>
</feature>
<keyword evidence="1" id="KW-1133">Transmembrane helix</keyword>
<dbReference type="AlphaFoldDB" id="A0A8J7QZX3"/>